<protein>
    <recommendedName>
        <fullName evidence="11">Ionotropic glutamate receptor C-terminal domain-containing protein</fullName>
    </recommendedName>
</protein>
<dbReference type="Proteomes" id="UP001233999">
    <property type="component" value="Unassembled WGS sequence"/>
</dbReference>
<keyword evidence="3 8" id="KW-0812">Transmembrane</keyword>
<dbReference type="PANTHER" id="PTHR42643">
    <property type="entry name" value="IONOTROPIC RECEPTOR 20A-RELATED"/>
    <property type="match status" value="1"/>
</dbReference>
<dbReference type="GO" id="GO:0005886">
    <property type="term" value="C:plasma membrane"/>
    <property type="evidence" value="ECO:0007669"/>
    <property type="project" value="UniProtKB-SubCell"/>
</dbReference>
<keyword evidence="7" id="KW-0325">Glycoprotein</keyword>
<proteinExistence type="predicted"/>
<comment type="subcellular location">
    <subcellularLocation>
        <location evidence="1">Cell membrane</location>
        <topology evidence="1">Multi-pass membrane protein</topology>
    </subcellularLocation>
</comment>
<evidence type="ECO:0000256" key="3">
    <source>
        <dbReference type="ARBA" id="ARBA00022692"/>
    </source>
</evidence>
<evidence type="ECO:0000256" key="2">
    <source>
        <dbReference type="ARBA" id="ARBA00022475"/>
    </source>
</evidence>
<accession>A0AAD8EMP5</accession>
<keyword evidence="10" id="KW-1185">Reference proteome</keyword>
<evidence type="ECO:0000256" key="4">
    <source>
        <dbReference type="ARBA" id="ARBA00022989"/>
    </source>
</evidence>
<dbReference type="InterPro" id="IPR052192">
    <property type="entry name" value="Insect_Ionotropic_Sensory_Rcpt"/>
</dbReference>
<dbReference type="AlphaFoldDB" id="A0AAD8EMP5"/>
<sequence length="253" mass="29306">MSTSSIQLPALTSSRLFMLLWIVYSFALSTVFQAFFTLYLVIPGYQKGISSLEELLNSGIRRGSYFYKYGTWCFEGNYTLNVCANALQCDSDLHCVESALKTKDLAFLSTPLDNEISLFFLRKRHKFCSINEYVHHMNVWSLVSIFSVHYDSINKLSIRLAQAGLFDIFKSDFLLAIKGIESTRMKSLKIFAKVQKTNTTQYYYNEDYENSEYFALALAHLFEPMIVLLFGYGVSVFVLIFEITHKKYLKKYF</sequence>
<organism evidence="9 10">
    <name type="scientific">Diploptera punctata</name>
    <name type="common">Pacific beetle cockroach</name>
    <dbReference type="NCBI Taxonomy" id="6984"/>
    <lineage>
        <taxon>Eukaryota</taxon>
        <taxon>Metazoa</taxon>
        <taxon>Ecdysozoa</taxon>
        <taxon>Arthropoda</taxon>
        <taxon>Hexapoda</taxon>
        <taxon>Insecta</taxon>
        <taxon>Pterygota</taxon>
        <taxon>Neoptera</taxon>
        <taxon>Polyneoptera</taxon>
        <taxon>Dictyoptera</taxon>
        <taxon>Blattodea</taxon>
        <taxon>Blaberoidea</taxon>
        <taxon>Blaberidae</taxon>
        <taxon>Diplopterinae</taxon>
        <taxon>Diploptera</taxon>
    </lineage>
</organism>
<evidence type="ECO:0000256" key="1">
    <source>
        <dbReference type="ARBA" id="ARBA00004651"/>
    </source>
</evidence>
<evidence type="ECO:0000313" key="9">
    <source>
        <dbReference type="EMBL" id="KAJ9595796.1"/>
    </source>
</evidence>
<dbReference type="EMBL" id="JASPKZ010002315">
    <property type="protein sequence ID" value="KAJ9595796.1"/>
    <property type="molecule type" value="Genomic_DNA"/>
</dbReference>
<keyword evidence="5 8" id="KW-0472">Membrane</keyword>
<reference evidence="9" key="2">
    <citation type="submission" date="2023-05" db="EMBL/GenBank/DDBJ databases">
        <authorList>
            <person name="Fouks B."/>
        </authorList>
    </citation>
    <scope>NUCLEOTIDE SEQUENCE</scope>
    <source>
        <strain evidence="9">Stay&amp;Tobe</strain>
        <tissue evidence="9">Testes</tissue>
    </source>
</reference>
<keyword evidence="2" id="KW-1003">Cell membrane</keyword>
<evidence type="ECO:0000256" key="5">
    <source>
        <dbReference type="ARBA" id="ARBA00023136"/>
    </source>
</evidence>
<comment type="caution">
    <text evidence="9">The sequence shown here is derived from an EMBL/GenBank/DDBJ whole genome shotgun (WGS) entry which is preliminary data.</text>
</comment>
<keyword evidence="4 8" id="KW-1133">Transmembrane helix</keyword>
<evidence type="ECO:0000256" key="6">
    <source>
        <dbReference type="ARBA" id="ARBA00023170"/>
    </source>
</evidence>
<feature type="transmembrane region" description="Helical" evidence="8">
    <location>
        <begin position="20"/>
        <end position="42"/>
    </location>
</feature>
<dbReference type="PANTHER" id="PTHR42643:SF24">
    <property type="entry name" value="IONOTROPIC RECEPTOR 60A"/>
    <property type="match status" value="1"/>
</dbReference>
<name>A0AAD8EMP5_DIPPU</name>
<evidence type="ECO:0008006" key="11">
    <source>
        <dbReference type="Google" id="ProtNLM"/>
    </source>
</evidence>
<evidence type="ECO:0000313" key="10">
    <source>
        <dbReference type="Proteomes" id="UP001233999"/>
    </source>
</evidence>
<feature type="transmembrane region" description="Helical" evidence="8">
    <location>
        <begin position="213"/>
        <end position="241"/>
    </location>
</feature>
<reference evidence="9" key="1">
    <citation type="journal article" date="2023" name="IScience">
        <title>Live-bearing cockroach genome reveals convergent evolutionary mechanisms linked to viviparity in insects and beyond.</title>
        <authorList>
            <person name="Fouks B."/>
            <person name="Harrison M.C."/>
            <person name="Mikhailova A.A."/>
            <person name="Marchal E."/>
            <person name="English S."/>
            <person name="Carruthers M."/>
            <person name="Jennings E.C."/>
            <person name="Chiamaka E.L."/>
            <person name="Frigard R.A."/>
            <person name="Pippel M."/>
            <person name="Attardo G.M."/>
            <person name="Benoit J.B."/>
            <person name="Bornberg-Bauer E."/>
            <person name="Tobe S.S."/>
        </authorList>
    </citation>
    <scope>NUCLEOTIDE SEQUENCE</scope>
    <source>
        <strain evidence="9">Stay&amp;Tobe</strain>
    </source>
</reference>
<gene>
    <name evidence="9" type="ORF">L9F63_013040</name>
</gene>
<keyword evidence="6" id="KW-0675">Receptor</keyword>
<evidence type="ECO:0000256" key="8">
    <source>
        <dbReference type="SAM" id="Phobius"/>
    </source>
</evidence>
<evidence type="ECO:0000256" key="7">
    <source>
        <dbReference type="ARBA" id="ARBA00023180"/>
    </source>
</evidence>